<gene>
    <name evidence="9" type="ORF">BCR43DRAFT_481316</name>
</gene>
<comment type="subcellular location">
    <subcellularLocation>
        <location evidence="1">Nucleus</location>
    </subcellularLocation>
</comment>
<evidence type="ECO:0000256" key="8">
    <source>
        <dbReference type="SAM" id="MobiDB-lite"/>
    </source>
</evidence>
<proteinExistence type="inferred from homology"/>
<dbReference type="OMA" id="YNCLKMA"/>
<evidence type="ECO:0000256" key="6">
    <source>
        <dbReference type="ARBA" id="ARBA00023242"/>
    </source>
</evidence>
<dbReference type="OrthoDB" id="10265971at2759"/>
<feature type="compositionally biased region" description="Acidic residues" evidence="8">
    <location>
        <begin position="446"/>
        <end position="461"/>
    </location>
</feature>
<dbReference type="Pfam" id="PF03215">
    <property type="entry name" value="Rad17"/>
    <property type="match status" value="1"/>
</dbReference>
<protein>
    <submittedName>
        <fullName evidence="9">Rad17 cell cycle checkpoint protein-domain-containing protein</fullName>
    </submittedName>
</protein>
<feature type="region of interest" description="Disordered" evidence="8">
    <location>
        <begin position="1"/>
        <end position="25"/>
    </location>
</feature>
<dbReference type="GO" id="GO:0005524">
    <property type="term" value="F:ATP binding"/>
    <property type="evidence" value="ECO:0007669"/>
    <property type="project" value="UniProtKB-KW"/>
</dbReference>
<dbReference type="STRING" id="13706.A0A1X2HRV6"/>
<dbReference type="InterPro" id="IPR027417">
    <property type="entry name" value="P-loop_NTPase"/>
</dbReference>
<evidence type="ECO:0000313" key="10">
    <source>
        <dbReference type="Proteomes" id="UP000242180"/>
    </source>
</evidence>
<feature type="region of interest" description="Disordered" evidence="8">
    <location>
        <begin position="281"/>
        <end position="302"/>
    </location>
</feature>
<name>A0A1X2HRV6_SYNRA</name>
<dbReference type="InParanoid" id="A0A1X2HRV6"/>
<dbReference type="PANTHER" id="PTHR12172:SF0">
    <property type="entry name" value="CELL CYCLE CHECKPOINT PROTEIN RAD17"/>
    <property type="match status" value="1"/>
</dbReference>
<keyword evidence="7" id="KW-0131">Cell cycle</keyword>
<dbReference type="AlphaFoldDB" id="A0A1X2HRV6"/>
<sequence length="489" mass="55623">MDGLPFVLPTRSTQPKKKPVRNPSTLPVVDPRDQDCPWAEKYTPKAETELCVASNRIVEVAALLEPTAPQKCLILHGQSGGGKSTMLRVMARARHLDLVEWNPGLKEQWNPQTADDYQSMMHVFEEFLLKSIQYSPLKSTQRRKKRIILLDDLPDLLYEASKDKFHALLHQALLSPEPILLCIVYSDASIYEPSRRLQTRDARPLSLNEIVPAAIQEHPLCSVIEVRPVVPTRMKQALRRIQQAERSHLSAEQIVDIMDQASGDIRSAINNMQFHSVRIPPSANKGKRRLDQENEMQESSQGSTLSIFHAIGKVLYCKRDADGEMEATPEDILRRLPTDSDHFVAHLHANLLHFQSTTEQMDVSYRYLSDADLLSAQGDWRDPAPYEYQALVAMRGIMKTDPKPTNRRFYQMQKPSRMHTRIPTLREVTSVMGTYPLQQEQTTESMDMDEDEIESFSDEDEGKTQMMEASDEFDDLFGDGADLAALPDI</sequence>
<comment type="caution">
    <text evidence="9">The sequence shown here is derived from an EMBL/GenBank/DDBJ whole genome shotgun (WGS) entry which is preliminary data.</text>
</comment>
<comment type="similarity">
    <text evidence="2">Belongs to the rad17/RAD24 family.</text>
</comment>
<dbReference type="EMBL" id="MCGN01000001">
    <property type="protein sequence ID" value="ORZ02293.1"/>
    <property type="molecule type" value="Genomic_DNA"/>
</dbReference>
<dbReference type="GO" id="GO:0006281">
    <property type="term" value="P:DNA repair"/>
    <property type="evidence" value="ECO:0007669"/>
    <property type="project" value="InterPro"/>
</dbReference>
<keyword evidence="4" id="KW-0227">DNA damage</keyword>
<dbReference type="InterPro" id="IPR004582">
    <property type="entry name" value="Checkpoint_prot_Rad17_Rad24"/>
</dbReference>
<keyword evidence="3" id="KW-0547">Nucleotide-binding</keyword>
<evidence type="ECO:0000256" key="5">
    <source>
        <dbReference type="ARBA" id="ARBA00022840"/>
    </source>
</evidence>
<dbReference type="PANTHER" id="PTHR12172">
    <property type="entry name" value="CELL CYCLE CHECKPOINT PROTEIN RAD17"/>
    <property type="match status" value="1"/>
</dbReference>
<dbReference type="GO" id="GO:0033314">
    <property type="term" value="P:mitotic DNA replication checkpoint signaling"/>
    <property type="evidence" value="ECO:0007669"/>
    <property type="project" value="TreeGrafter"/>
</dbReference>
<evidence type="ECO:0000256" key="2">
    <source>
        <dbReference type="ARBA" id="ARBA00006168"/>
    </source>
</evidence>
<dbReference type="SUPFAM" id="SSF52540">
    <property type="entry name" value="P-loop containing nucleoside triphosphate hydrolases"/>
    <property type="match status" value="1"/>
</dbReference>
<keyword evidence="6" id="KW-0539">Nucleus</keyword>
<keyword evidence="10" id="KW-1185">Reference proteome</keyword>
<reference evidence="9 10" key="1">
    <citation type="submission" date="2016-07" db="EMBL/GenBank/DDBJ databases">
        <title>Pervasive Adenine N6-methylation of Active Genes in Fungi.</title>
        <authorList>
            <consortium name="DOE Joint Genome Institute"/>
            <person name="Mondo S.J."/>
            <person name="Dannebaum R.O."/>
            <person name="Kuo R.C."/>
            <person name="Labutti K."/>
            <person name="Haridas S."/>
            <person name="Kuo A."/>
            <person name="Salamov A."/>
            <person name="Ahrendt S.R."/>
            <person name="Lipzen A."/>
            <person name="Sullivan W."/>
            <person name="Andreopoulos W.B."/>
            <person name="Clum A."/>
            <person name="Lindquist E."/>
            <person name="Daum C."/>
            <person name="Ramamoorthy G.K."/>
            <person name="Gryganskyi A."/>
            <person name="Culley D."/>
            <person name="Magnuson J.K."/>
            <person name="James T.Y."/>
            <person name="O'Malley M.A."/>
            <person name="Stajich J.E."/>
            <person name="Spatafora J.W."/>
            <person name="Visel A."/>
            <person name="Grigoriev I.V."/>
        </authorList>
    </citation>
    <scope>NUCLEOTIDE SEQUENCE [LARGE SCALE GENOMIC DNA]</scope>
    <source>
        <strain evidence="9 10">NRRL 2496</strain>
    </source>
</reference>
<dbReference type="GO" id="GO:0000077">
    <property type="term" value="P:DNA damage checkpoint signaling"/>
    <property type="evidence" value="ECO:0007669"/>
    <property type="project" value="TreeGrafter"/>
</dbReference>
<evidence type="ECO:0000313" key="9">
    <source>
        <dbReference type="EMBL" id="ORZ02293.1"/>
    </source>
</evidence>
<evidence type="ECO:0000256" key="4">
    <source>
        <dbReference type="ARBA" id="ARBA00022763"/>
    </source>
</evidence>
<dbReference type="GO" id="GO:0003689">
    <property type="term" value="F:DNA clamp loader activity"/>
    <property type="evidence" value="ECO:0007669"/>
    <property type="project" value="TreeGrafter"/>
</dbReference>
<dbReference type="GO" id="GO:0005634">
    <property type="term" value="C:nucleus"/>
    <property type="evidence" value="ECO:0007669"/>
    <property type="project" value="UniProtKB-SubCell"/>
</dbReference>
<dbReference type="Gene3D" id="3.40.50.300">
    <property type="entry name" value="P-loop containing nucleotide triphosphate hydrolases"/>
    <property type="match status" value="1"/>
</dbReference>
<evidence type="ECO:0000256" key="7">
    <source>
        <dbReference type="ARBA" id="ARBA00023306"/>
    </source>
</evidence>
<accession>A0A1X2HRV6</accession>
<dbReference type="Gene3D" id="1.10.8.60">
    <property type="match status" value="1"/>
</dbReference>
<evidence type="ECO:0000256" key="1">
    <source>
        <dbReference type="ARBA" id="ARBA00004123"/>
    </source>
</evidence>
<dbReference type="FunCoup" id="A0A1X2HRV6">
    <property type="interactions" value="572"/>
</dbReference>
<evidence type="ECO:0000256" key="3">
    <source>
        <dbReference type="ARBA" id="ARBA00022741"/>
    </source>
</evidence>
<keyword evidence="5" id="KW-0067">ATP-binding</keyword>
<dbReference type="Proteomes" id="UP000242180">
    <property type="component" value="Unassembled WGS sequence"/>
</dbReference>
<organism evidence="9 10">
    <name type="scientific">Syncephalastrum racemosum</name>
    <name type="common">Filamentous fungus</name>
    <dbReference type="NCBI Taxonomy" id="13706"/>
    <lineage>
        <taxon>Eukaryota</taxon>
        <taxon>Fungi</taxon>
        <taxon>Fungi incertae sedis</taxon>
        <taxon>Mucoromycota</taxon>
        <taxon>Mucoromycotina</taxon>
        <taxon>Mucoromycetes</taxon>
        <taxon>Mucorales</taxon>
        <taxon>Syncephalastraceae</taxon>
        <taxon>Syncephalastrum</taxon>
    </lineage>
</organism>
<dbReference type="GO" id="GO:0003682">
    <property type="term" value="F:chromatin binding"/>
    <property type="evidence" value="ECO:0007669"/>
    <property type="project" value="TreeGrafter"/>
</dbReference>
<feature type="region of interest" description="Disordered" evidence="8">
    <location>
        <begin position="440"/>
        <end position="464"/>
    </location>
</feature>